<feature type="binding site" evidence="9">
    <location>
        <position position="113"/>
    </location>
    <ligand>
        <name>Mg(2+)</name>
        <dbReference type="ChEBI" id="CHEBI:18420"/>
        <label>1</label>
    </ligand>
</feature>
<dbReference type="NCBIfam" id="NF006779">
    <property type="entry name" value="PRK09293.1-3"/>
    <property type="match status" value="1"/>
</dbReference>
<comment type="similarity">
    <text evidence="2 9 10">Belongs to the FBPase class 1 family.</text>
</comment>
<comment type="catalytic activity">
    <reaction evidence="1 9">
        <text>beta-D-fructose 1,6-bisphosphate + H2O = beta-D-fructose 6-phosphate + phosphate</text>
        <dbReference type="Rhea" id="RHEA:11064"/>
        <dbReference type="ChEBI" id="CHEBI:15377"/>
        <dbReference type="ChEBI" id="CHEBI:32966"/>
        <dbReference type="ChEBI" id="CHEBI:43474"/>
        <dbReference type="ChEBI" id="CHEBI:57634"/>
        <dbReference type="EC" id="3.1.3.11"/>
    </reaction>
</comment>
<dbReference type="Gene3D" id="3.30.540.10">
    <property type="entry name" value="Fructose-1,6-Bisphosphatase, subunit A, domain 1"/>
    <property type="match status" value="1"/>
</dbReference>
<evidence type="ECO:0000256" key="4">
    <source>
        <dbReference type="ARBA" id="ARBA00022723"/>
    </source>
</evidence>
<reference evidence="13 14" key="1">
    <citation type="submission" date="2021-04" db="EMBL/GenBank/DDBJ databases">
        <title>novel species isolated from subtropical streams in China.</title>
        <authorList>
            <person name="Lu H."/>
        </authorList>
    </citation>
    <scope>NUCLEOTIDE SEQUENCE [LARGE SCALE GENOMIC DNA]</scope>
    <source>
        <strain evidence="13 14">BYS107W</strain>
    </source>
</reference>
<evidence type="ECO:0000256" key="6">
    <source>
        <dbReference type="ARBA" id="ARBA00022842"/>
    </source>
</evidence>
<evidence type="ECO:0000256" key="10">
    <source>
        <dbReference type="RuleBase" id="RU000508"/>
    </source>
</evidence>
<dbReference type="SUPFAM" id="SSF56655">
    <property type="entry name" value="Carbohydrate phosphatase"/>
    <property type="match status" value="1"/>
</dbReference>
<evidence type="ECO:0000256" key="1">
    <source>
        <dbReference type="ARBA" id="ARBA00001273"/>
    </source>
</evidence>
<evidence type="ECO:0000256" key="5">
    <source>
        <dbReference type="ARBA" id="ARBA00022801"/>
    </source>
</evidence>
<evidence type="ECO:0000256" key="2">
    <source>
        <dbReference type="ARBA" id="ARBA00010941"/>
    </source>
</evidence>
<organism evidence="13 14">
    <name type="scientific">Undibacterium baiyunense</name>
    <dbReference type="NCBI Taxonomy" id="2828731"/>
    <lineage>
        <taxon>Bacteria</taxon>
        <taxon>Pseudomonadati</taxon>
        <taxon>Pseudomonadota</taxon>
        <taxon>Betaproteobacteria</taxon>
        <taxon>Burkholderiales</taxon>
        <taxon>Oxalobacteraceae</taxon>
        <taxon>Undibacterium</taxon>
    </lineage>
</organism>
<evidence type="ECO:0000256" key="7">
    <source>
        <dbReference type="ARBA" id="ARBA00023277"/>
    </source>
</evidence>
<dbReference type="Proteomes" id="UP000680158">
    <property type="component" value="Unassembled WGS sequence"/>
</dbReference>
<comment type="subcellular location">
    <subcellularLocation>
        <location evidence="9">Cytoplasm</location>
    </subcellularLocation>
</comment>
<dbReference type="GO" id="GO:0000287">
    <property type="term" value="F:magnesium ion binding"/>
    <property type="evidence" value="ECO:0007669"/>
    <property type="project" value="UniProtKB-UniRule"/>
</dbReference>
<feature type="binding site" evidence="9">
    <location>
        <position position="208"/>
    </location>
    <ligand>
        <name>substrate</name>
    </ligand>
</feature>
<sequence length="334" mass="37179">MKRISLTRFLVEEQRLNNNIPAELRLLIEVVARACKTISHAVGKGALGEVLGTAHSENVQGEVQKKLDILSNEILLEANEWGGHLAAMASEEMETIHPIPNRYPQGEYMLLFDPLDGSSNIDVNVSIGTIFSVLKAPEGMGAPTEQDFLQKGSQQVAAGYAIYGPQTMLIFTTGNGVNCFTLDREMGAWVLTERNIQIPVDTQEFAINMSNVRHWYPPVTRYVDEMLAGKTGPLNKNYNMRWIASMVADVHRILHRGGIFMYPADKREPDKAGKLRLMYEANPMSMIVEQAGGASTDGKQRMLDIQPSALHQRVPVFLGSKNEVDLITRYHLEG</sequence>
<evidence type="ECO:0000259" key="12">
    <source>
        <dbReference type="Pfam" id="PF18913"/>
    </source>
</evidence>
<dbReference type="InterPro" id="IPR044015">
    <property type="entry name" value="FBPase_C_dom"/>
</dbReference>
<dbReference type="Gene3D" id="3.40.190.80">
    <property type="match status" value="1"/>
</dbReference>
<dbReference type="NCBIfam" id="NF006780">
    <property type="entry name" value="PRK09293.1-4"/>
    <property type="match status" value="1"/>
</dbReference>
<dbReference type="GO" id="GO:0030388">
    <property type="term" value="P:fructose 1,6-bisphosphate metabolic process"/>
    <property type="evidence" value="ECO:0007669"/>
    <property type="project" value="TreeGrafter"/>
</dbReference>
<dbReference type="GO" id="GO:0042132">
    <property type="term" value="F:fructose 1,6-bisphosphate 1-phosphatase activity"/>
    <property type="evidence" value="ECO:0007669"/>
    <property type="project" value="UniProtKB-UniRule"/>
</dbReference>
<dbReference type="AlphaFoldDB" id="A0A941DFV1"/>
<keyword evidence="3 9" id="KW-0963">Cytoplasm</keyword>
<dbReference type="GO" id="GO:0006002">
    <property type="term" value="P:fructose 6-phosphate metabolic process"/>
    <property type="evidence" value="ECO:0007669"/>
    <property type="project" value="TreeGrafter"/>
</dbReference>
<dbReference type="EC" id="3.1.3.11" evidence="9"/>
<feature type="binding site" evidence="9">
    <location>
        <position position="280"/>
    </location>
    <ligand>
        <name>Mg(2+)</name>
        <dbReference type="ChEBI" id="CHEBI:18420"/>
        <label>2</label>
    </ligand>
</feature>
<dbReference type="NCBIfam" id="NF006778">
    <property type="entry name" value="PRK09293.1-1"/>
    <property type="match status" value="1"/>
</dbReference>
<comment type="cofactor">
    <cofactor evidence="9">
        <name>Mg(2+)</name>
        <dbReference type="ChEBI" id="CHEBI:18420"/>
    </cofactor>
    <text evidence="9">Binds 2 magnesium ions per subunit.</text>
</comment>
<comment type="caution">
    <text evidence="13">The sequence shown here is derived from an EMBL/GenBank/DDBJ whole genome shotgun (WGS) entry which is preliminary data.</text>
</comment>
<feature type="domain" description="Fructose-1-6-bisphosphatase class I N-terminal" evidence="11">
    <location>
        <begin position="5"/>
        <end position="193"/>
    </location>
</feature>
<dbReference type="InterPro" id="IPR033391">
    <property type="entry name" value="FBPase_N"/>
</dbReference>
<dbReference type="PIRSF" id="PIRSF500210">
    <property type="entry name" value="FBPtase"/>
    <property type="match status" value="1"/>
</dbReference>
<dbReference type="InterPro" id="IPR028343">
    <property type="entry name" value="FBPtase"/>
</dbReference>
<feature type="binding site" evidence="9">
    <location>
        <position position="274"/>
    </location>
    <ligand>
        <name>substrate</name>
    </ligand>
</feature>
<evidence type="ECO:0000259" key="11">
    <source>
        <dbReference type="Pfam" id="PF00316"/>
    </source>
</evidence>
<comment type="subunit">
    <text evidence="9">Homotetramer.</text>
</comment>
<dbReference type="PANTHER" id="PTHR11556">
    <property type="entry name" value="FRUCTOSE-1,6-BISPHOSPHATASE-RELATED"/>
    <property type="match status" value="1"/>
</dbReference>
<dbReference type="RefSeq" id="WP_212683533.1">
    <property type="nucleotide sequence ID" value="NZ_JAGSPM010000003.1"/>
</dbReference>
<dbReference type="PANTHER" id="PTHR11556:SF35">
    <property type="entry name" value="SEDOHEPTULOSE-1,7-BISPHOSPHATASE, CHLOROPLASTIC"/>
    <property type="match status" value="1"/>
</dbReference>
<evidence type="ECO:0000313" key="14">
    <source>
        <dbReference type="Proteomes" id="UP000680158"/>
    </source>
</evidence>
<gene>
    <name evidence="9" type="primary">fbp</name>
    <name evidence="13" type="ORF">KDM92_06175</name>
</gene>
<dbReference type="FunFam" id="3.40.190.80:FF:000011">
    <property type="entry name" value="Fructose-1,6-bisphosphatase class 1"/>
    <property type="match status" value="1"/>
</dbReference>
<proteinExistence type="inferred from homology"/>
<evidence type="ECO:0000256" key="3">
    <source>
        <dbReference type="ARBA" id="ARBA00022490"/>
    </source>
</evidence>
<feature type="binding site" evidence="9">
    <location>
        <position position="113"/>
    </location>
    <ligand>
        <name>Mg(2+)</name>
        <dbReference type="ChEBI" id="CHEBI:18420"/>
        <label>2</label>
    </ligand>
</feature>
<dbReference type="GO" id="GO:0005829">
    <property type="term" value="C:cytosol"/>
    <property type="evidence" value="ECO:0007669"/>
    <property type="project" value="TreeGrafter"/>
</dbReference>
<dbReference type="GO" id="GO:0006000">
    <property type="term" value="P:fructose metabolic process"/>
    <property type="evidence" value="ECO:0007669"/>
    <property type="project" value="TreeGrafter"/>
</dbReference>
<keyword evidence="7 9" id="KW-0119">Carbohydrate metabolism</keyword>
<keyword evidence="5 9" id="KW-0378">Hydrolase</keyword>
<feature type="binding site" evidence="9">
    <location>
        <position position="91"/>
    </location>
    <ligand>
        <name>Mg(2+)</name>
        <dbReference type="ChEBI" id="CHEBI:18420"/>
        <label>1</label>
    </ligand>
</feature>
<dbReference type="InterPro" id="IPR000146">
    <property type="entry name" value="FBPase_class-1"/>
</dbReference>
<dbReference type="GO" id="GO:0006094">
    <property type="term" value="P:gluconeogenesis"/>
    <property type="evidence" value="ECO:0007669"/>
    <property type="project" value="UniProtKB-UniRule"/>
</dbReference>
<comment type="caution">
    <text evidence="9">Lacks conserved residue(s) required for the propagation of feature annotation.</text>
</comment>
<dbReference type="GO" id="GO:0005986">
    <property type="term" value="P:sucrose biosynthetic process"/>
    <property type="evidence" value="ECO:0007669"/>
    <property type="project" value="TreeGrafter"/>
</dbReference>
<dbReference type="Pfam" id="PF00316">
    <property type="entry name" value="FBPase"/>
    <property type="match status" value="1"/>
</dbReference>
<dbReference type="HAMAP" id="MF_01855">
    <property type="entry name" value="FBPase_class1"/>
    <property type="match status" value="1"/>
</dbReference>
<accession>A0A941DFV1</accession>
<comment type="pathway">
    <text evidence="8">Carbohydrate biosynthesis.</text>
</comment>
<keyword evidence="6 9" id="KW-0460">Magnesium</keyword>
<name>A0A941DFV1_9BURK</name>
<feature type="domain" description="Fructose-1-6-bisphosphatase class 1 C-terminal" evidence="12">
    <location>
        <begin position="198"/>
        <end position="330"/>
    </location>
</feature>
<dbReference type="CDD" id="cd00354">
    <property type="entry name" value="FBPase"/>
    <property type="match status" value="1"/>
</dbReference>
<feature type="binding site" evidence="9">
    <location>
        <position position="115"/>
    </location>
    <ligand>
        <name>Mg(2+)</name>
        <dbReference type="ChEBI" id="CHEBI:18420"/>
        <label>1</label>
    </ligand>
</feature>
<protein>
    <recommendedName>
        <fullName evidence="9">Fructose-1,6-bisphosphatase class 1</fullName>
        <shortName evidence="9">FBPase class 1</shortName>
        <ecNumber evidence="9">3.1.3.11</ecNumber>
    </recommendedName>
    <alternativeName>
        <fullName evidence="9">D-fructose-1,6-bisphosphate 1-phosphohydrolase class 1</fullName>
    </alternativeName>
</protein>
<feature type="binding site" evidence="9">
    <location>
        <begin position="116"/>
        <end position="119"/>
    </location>
    <ligand>
        <name>substrate</name>
    </ligand>
</feature>
<dbReference type="EMBL" id="JAGSPM010000003">
    <property type="protein sequence ID" value="MBR7746162.1"/>
    <property type="molecule type" value="Genomic_DNA"/>
</dbReference>
<dbReference type="Pfam" id="PF18913">
    <property type="entry name" value="FBPase_C"/>
    <property type="match status" value="1"/>
</dbReference>
<keyword evidence="4 9" id="KW-0479">Metal-binding</keyword>
<dbReference type="FunFam" id="3.30.540.10:FF:000006">
    <property type="entry name" value="Fructose-1,6-bisphosphatase class 1"/>
    <property type="match status" value="1"/>
</dbReference>
<dbReference type="PRINTS" id="PR00115">
    <property type="entry name" value="F16BPHPHTASE"/>
</dbReference>
<keyword evidence="14" id="KW-1185">Reference proteome</keyword>
<dbReference type="PIRSF" id="PIRSF000904">
    <property type="entry name" value="FBPtase_SBPase"/>
    <property type="match status" value="1"/>
</dbReference>
<evidence type="ECO:0000256" key="9">
    <source>
        <dbReference type="HAMAP-Rule" id="MF_01855"/>
    </source>
</evidence>
<feature type="binding site" evidence="9">
    <location>
        <position position="116"/>
    </location>
    <ligand>
        <name>Mg(2+)</name>
        <dbReference type="ChEBI" id="CHEBI:18420"/>
        <label>2</label>
    </ligand>
</feature>
<evidence type="ECO:0000313" key="13">
    <source>
        <dbReference type="EMBL" id="MBR7746162.1"/>
    </source>
</evidence>
<evidence type="ECO:0000256" key="8">
    <source>
        <dbReference type="ARBA" id="ARBA00024331"/>
    </source>
</evidence>